<gene>
    <name evidence="1" type="ORF">FNK824_LOCUS35904</name>
</gene>
<dbReference type="AlphaFoldDB" id="A0A820APJ0"/>
<feature type="non-terminal residue" evidence="1">
    <location>
        <position position="281"/>
    </location>
</feature>
<comment type="caution">
    <text evidence="1">The sequence shown here is derived from an EMBL/GenBank/DDBJ whole genome shotgun (WGS) entry which is preliminary data.</text>
</comment>
<dbReference type="EMBL" id="CAJOBE010015835">
    <property type="protein sequence ID" value="CAF4194029.1"/>
    <property type="molecule type" value="Genomic_DNA"/>
</dbReference>
<accession>A0A820APJ0</accession>
<sequence>SPYFQYCKLENILRLSYFRQISPHATIFNTSSLGKKDSDNIPVRQWLKQRENLSTFVYELCKTSDLCCENKENNTFITQIEPTLTQPQQDSSSSTIPMVTLTPQTQSIKFSDQVRRAKILWAMNAPYHGYSYLSCNESGDLFKMIFLDSKITQEFKMKQTELSHMISHDLGPFFTRDLLQDIKQCEGFVLCSDEQKNHQNNKQLDLFLKYWSIEMQDVVICYYKSVLLDHASAYTIRDCIVDSFRIDGIDIKHLSMIERDNPNVNKTVEKLIDAELKQVDE</sequence>
<protein>
    <submittedName>
        <fullName evidence="1">Uncharacterized protein</fullName>
    </submittedName>
</protein>
<evidence type="ECO:0000313" key="1">
    <source>
        <dbReference type="EMBL" id="CAF4194029.1"/>
    </source>
</evidence>
<evidence type="ECO:0000313" key="2">
    <source>
        <dbReference type="Proteomes" id="UP000663874"/>
    </source>
</evidence>
<organism evidence="1 2">
    <name type="scientific">Rotaria sordida</name>
    <dbReference type="NCBI Taxonomy" id="392033"/>
    <lineage>
        <taxon>Eukaryota</taxon>
        <taxon>Metazoa</taxon>
        <taxon>Spiralia</taxon>
        <taxon>Gnathifera</taxon>
        <taxon>Rotifera</taxon>
        <taxon>Eurotatoria</taxon>
        <taxon>Bdelloidea</taxon>
        <taxon>Philodinida</taxon>
        <taxon>Philodinidae</taxon>
        <taxon>Rotaria</taxon>
    </lineage>
</organism>
<reference evidence="1" key="1">
    <citation type="submission" date="2021-02" db="EMBL/GenBank/DDBJ databases">
        <authorList>
            <person name="Nowell W R."/>
        </authorList>
    </citation>
    <scope>NUCLEOTIDE SEQUENCE</scope>
</reference>
<proteinExistence type="predicted"/>
<dbReference type="Proteomes" id="UP000663874">
    <property type="component" value="Unassembled WGS sequence"/>
</dbReference>
<name>A0A820APJ0_9BILA</name>